<evidence type="ECO:0000313" key="2">
    <source>
        <dbReference type="EMBL" id="AAQ96215.1"/>
    </source>
</evidence>
<accession>Q6TXJ7</accession>
<feature type="transmembrane region" description="Helical" evidence="1">
    <location>
        <begin position="90"/>
        <end position="113"/>
    </location>
</feature>
<sequence length="272" mass="30498">MSKVAMKEAHCCAWEERNMGQRSGSVGKDTCRYATSTLSIIVATTTTITTTTTTTIIIIIAGSHHVTRHNCYRAGDRTQGLALPRFYRNLFFSSLFIKITGIFFITILIKFYFVSVEPCSHLQEQISFQTRLAVFHVHLLTLHLPLQLQELVELTLEWHLHGTGAHCAEPVRPSPSPRLMMSQLLPKARLWTRRSASNQSSAWDHLPKLELLDPEASHAEGDACRKRKRLGFAHWQSTTSSVTRDKQNDMALHAAPCSVLRGGLLLHSGDGQ</sequence>
<dbReference type="EMBL" id="AY383657">
    <property type="protein sequence ID" value="AAQ96215.1"/>
    <property type="molecule type" value="mRNA"/>
</dbReference>
<keyword evidence="1" id="KW-0812">Transmembrane</keyword>
<organism evidence="2">
    <name type="scientific">Rattus norvegicus</name>
    <name type="common">Rat</name>
    <dbReference type="NCBI Taxonomy" id="10116"/>
    <lineage>
        <taxon>Eukaryota</taxon>
        <taxon>Metazoa</taxon>
        <taxon>Chordata</taxon>
        <taxon>Craniata</taxon>
        <taxon>Vertebrata</taxon>
        <taxon>Euteleostomi</taxon>
        <taxon>Mammalia</taxon>
        <taxon>Eutheria</taxon>
        <taxon>Euarchontoglires</taxon>
        <taxon>Glires</taxon>
        <taxon>Rodentia</taxon>
        <taxon>Myomorpha</taxon>
        <taxon>Muroidea</taxon>
        <taxon>Muridae</taxon>
        <taxon>Murinae</taxon>
        <taxon>Rattus</taxon>
    </lineage>
</organism>
<dbReference type="UCSC" id="RGD:1562250">
    <property type="organism name" value="rat"/>
</dbReference>
<evidence type="ECO:0000256" key="1">
    <source>
        <dbReference type="SAM" id="Phobius"/>
    </source>
</evidence>
<protein>
    <submittedName>
        <fullName evidence="2">LRRGT00002</fullName>
    </submittedName>
</protein>
<keyword evidence="1" id="KW-1133">Transmembrane helix</keyword>
<reference evidence="2" key="1">
    <citation type="submission" date="2003-09" db="EMBL/GenBank/DDBJ databases">
        <title>Liver regeneration after PH.</title>
        <authorList>
            <person name="Xu C.S."/>
            <person name="Chang C.F."/>
            <person name="Han H.P."/>
            <person name="Wang G.P."/>
            <person name="Chai L.Q."/>
            <person name="Yuan J.Y."/>
            <person name="Yang K.J."/>
            <person name="Zhao L.F."/>
            <person name="Ma H."/>
            <person name="Wang L."/>
            <person name="Wang S.F."/>
            <person name="Xing X.K."/>
            <person name="Shen G.M."/>
            <person name="Shi J.B."/>
            <person name="Rahman S."/>
            <person name="Wang Q.N."/>
            <person name="Zhang J.B."/>
        </authorList>
    </citation>
    <scope>NUCLEOTIDE SEQUENCE</scope>
    <source>
        <strain evidence="2">Sprague-Dawley</strain>
    </source>
</reference>
<proteinExistence type="evidence at transcript level"/>
<name>Q6TXJ7_RAT</name>
<dbReference type="AlphaFoldDB" id="Q6TXJ7"/>
<keyword evidence="1" id="KW-0472">Membrane</keyword>